<name>A0ABZ2LIY4_9BACT</name>
<dbReference type="SUPFAM" id="SSF49452">
    <property type="entry name" value="Starch-binding domain-like"/>
    <property type="match status" value="5"/>
</dbReference>
<dbReference type="InterPro" id="IPR041489">
    <property type="entry name" value="PDZ_6"/>
</dbReference>
<dbReference type="SUPFAM" id="SSF50156">
    <property type="entry name" value="PDZ domain-like"/>
    <property type="match status" value="1"/>
</dbReference>
<feature type="domain" description="PDZ" evidence="2">
    <location>
        <begin position="890"/>
        <end position="970"/>
    </location>
</feature>
<evidence type="ECO:0000313" key="4">
    <source>
        <dbReference type="Proteomes" id="UP001374803"/>
    </source>
</evidence>
<reference evidence="3" key="1">
    <citation type="submission" date="2021-12" db="EMBL/GenBank/DDBJ databases">
        <title>Discovery of the Pendulisporaceae a myxobacterial family with distinct sporulation behavior and unique specialized metabolism.</title>
        <authorList>
            <person name="Garcia R."/>
            <person name="Popoff A."/>
            <person name="Bader C.D."/>
            <person name="Loehr J."/>
            <person name="Walesch S."/>
            <person name="Walt C."/>
            <person name="Boldt J."/>
            <person name="Bunk B."/>
            <person name="Haeckl F.J.F.P.J."/>
            <person name="Gunesch A.P."/>
            <person name="Birkelbach J."/>
            <person name="Nuebel U."/>
            <person name="Pietschmann T."/>
            <person name="Bach T."/>
            <person name="Mueller R."/>
        </authorList>
    </citation>
    <scope>NUCLEOTIDE SEQUENCE</scope>
    <source>
        <strain evidence="3">MSr11367</strain>
    </source>
</reference>
<dbReference type="EMBL" id="CP089983">
    <property type="protein sequence ID" value="WXB09793.1"/>
    <property type="molecule type" value="Genomic_DNA"/>
</dbReference>
<gene>
    <name evidence="3" type="ORF">LVJ94_21500</name>
</gene>
<dbReference type="RefSeq" id="WP_394839466.1">
    <property type="nucleotide sequence ID" value="NZ_CP089929.1"/>
</dbReference>
<dbReference type="InterPro" id="IPR008969">
    <property type="entry name" value="CarboxyPept-like_regulatory"/>
</dbReference>
<dbReference type="InterPro" id="IPR051417">
    <property type="entry name" value="SDr/BOS_complex"/>
</dbReference>
<dbReference type="Gene3D" id="2.60.40.1120">
    <property type="entry name" value="Carboxypeptidase-like, regulatory domain"/>
    <property type="match status" value="5"/>
</dbReference>
<keyword evidence="4" id="KW-1185">Reference proteome</keyword>
<protein>
    <submittedName>
        <fullName evidence="3">Carboxypeptidase regulatory-like domain-containing protein</fullName>
    </submittedName>
</protein>
<dbReference type="Pfam" id="PF17820">
    <property type="entry name" value="PDZ_6"/>
    <property type="match status" value="1"/>
</dbReference>
<proteinExistence type="predicted"/>
<dbReference type="Pfam" id="PF13620">
    <property type="entry name" value="CarboxypepD_reg"/>
    <property type="match status" value="5"/>
</dbReference>
<dbReference type="SUPFAM" id="SSF49464">
    <property type="entry name" value="Carboxypeptidase regulatory domain-like"/>
    <property type="match status" value="1"/>
</dbReference>
<organism evidence="3 4">
    <name type="scientific">Pendulispora rubella</name>
    <dbReference type="NCBI Taxonomy" id="2741070"/>
    <lineage>
        <taxon>Bacteria</taxon>
        <taxon>Pseudomonadati</taxon>
        <taxon>Myxococcota</taxon>
        <taxon>Myxococcia</taxon>
        <taxon>Myxococcales</taxon>
        <taxon>Sorangiineae</taxon>
        <taxon>Pendulisporaceae</taxon>
        <taxon>Pendulispora</taxon>
    </lineage>
</organism>
<sequence length="980" mass="103600">MRASPIRRLPWALVVLVMALAAWLAFRHRAARGVAHVADAAGVESVTRSGDMLPPDEPSSDAALARAILAGKVTDPTSKPIAGASVCAFASSERLVSAETRTPHCATSGADGRYRIEGLLVANYEISASAPRYRPGRWRDPTTGGHTLELAAGETRDGVDVVLLPGGVEVRGRVNDIAGGIITGAVVTVGNESVAESDAKGEWVAWAAPGRIEARATAAGYTEGSAEGIAPGQFIEISLTPESVLEGRVVEAGTDTPVAGARVSAERATALTDAEGHFRISGLEPGRYKPEARSAHRWGIARESVLLGVGESSSEVIIEVHPALLVSGRVELADSKAPACSEGSVDLVEVTTGERRGAKPDHDGHVRIEGVLPGRYDVAITCPDAALEDSYPPITVATEDVTGATWNVKSGFTVQGKIVDATGQPVAGATVLAQTVGQGRDPRARVAWKDARSEKDGAFRLRGLAPATYRVHVDDQGTTAMKEPLEVKVDRNIDGLRIVLPASGSIEGTVVDGTGAPVPKLRVEAQGDRFDLGGETFALDDGTFVLKSLHPGEYRLRATHRWWGAVRAPGTKDDDVQGILVTVRVRSTTRAKLVVEAQRGEIRGRVVDDGGQPVTDAFIEAARESDSAGRSPGDAERETRWEWNHETPALTDLDGKFTVKKLSPGTYTVRAHRKGGGEAVAKEVQVGGNVTLTIRRASSIAGTVTGARGKPPERFTVAVVDKKKGFERQESFFRTGGAFKMRDLPPGDFEVSAEATEGRALAQVPLAQGEKYDGLALTLEGGASLRGRVVAFDSGQPIARMVVFVEAAKGGRGRPMGVMDEGDRKNVTDADGRFEIQHCPPGRVNLYAFPGDYAVSEYGFAEVPLTLEAGQSHEAPPLRAPRRRTKGFGKGGDLGFLIQEMPPDADLEQTRFMVSTVRPNGPAAKAGLVMGDEIVSVEGQDVVGALGYMYHTLAEAPEGSTVTLGVRRGASIVVKAEKPL</sequence>
<evidence type="ECO:0000256" key="1">
    <source>
        <dbReference type="ARBA" id="ARBA00022729"/>
    </source>
</evidence>
<dbReference type="InterPro" id="IPR036034">
    <property type="entry name" value="PDZ_sf"/>
</dbReference>
<dbReference type="Gene3D" id="2.30.42.10">
    <property type="match status" value="1"/>
</dbReference>
<dbReference type="SMART" id="SM00228">
    <property type="entry name" value="PDZ"/>
    <property type="match status" value="1"/>
</dbReference>
<keyword evidence="1" id="KW-0732">Signal</keyword>
<dbReference type="InterPro" id="IPR013784">
    <property type="entry name" value="Carb-bd-like_fold"/>
</dbReference>
<dbReference type="PANTHER" id="PTHR23303:SF14">
    <property type="entry name" value="BOS COMPLEX SUBUNIT NOMO1-RELATED"/>
    <property type="match status" value="1"/>
</dbReference>
<dbReference type="InterPro" id="IPR001478">
    <property type="entry name" value="PDZ"/>
</dbReference>
<accession>A0ABZ2LIY4</accession>
<dbReference type="PROSITE" id="PS50106">
    <property type="entry name" value="PDZ"/>
    <property type="match status" value="1"/>
</dbReference>
<evidence type="ECO:0000313" key="3">
    <source>
        <dbReference type="EMBL" id="WXB09793.1"/>
    </source>
</evidence>
<dbReference type="PANTHER" id="PTHR23303">
    <property type="entry name" value="CARBOXYPEPTIDASE REGULATORY REGION-CONTAINING"/>
    <property type="match status" value="1"/>
</dbReference>
<evidence type="ECO:0000259" key="2">
    <source>
        <dbReference type="PROSITE" id="PS50106"/>
    </source>
</evidence>
<dbReference type="Proteomes" id="UP001374803">
    <property type="component" value="Chromosome"/>
</dbReference>